<name>A0A2V1GQB8_9GAMM</name>
<keyword evidence="4" id="KW-1185">Reference proteome</keyword>
<keyword evidence="1" id="KW-1133">Transmembrane helix</keyword>
<feature type="domain" description="Urease accessory protein UreH-like transmembrane" evidence="2">
    <location>
        <begin position="9"/>
        <end position="224"/>
    </location>
</feature>
<reference evidence="3 4" key="1">
    <citation type="submission" date="2018-04" db="EMBL/GenBank/DDBJ databases">
        <title>Thalassorhabdus spongiae gen. nov., sp. nov., isolated from a marine sponge in South-West Iceland.</title>
        <authorList>
            <person name="Knobloch S."/>
            <person name="Daussin A."/>
            <person name="Johannsson R."/>
            <person name="Marteinsson V.T."/>
        </authorList>
    </citation>
    <scope>NUCLEOTIDE SEQUENCE [LARGE SCALE GENOMIC DNA]</scope>
    <source>
        <strain evidence="3 4">Hp12</strain>
    </source>
</reference>
<dbReference type="PANTHER" id="PTHR42208:SF1">
    <property type="entry name" value="HEAVY METAL TRANSPORTER"/>
    <property type="match status" value="1"/>
</dbReference>
<gene>
    <name evidence="3" type="ORF">DC094_20915</name>
</gene>
<sequence>MQEFGYISAMMVGLLGGVHCIGMCGGLVASMTLGIDPALRQKFSQQLPFLLAYNFGRIISYSIAGAIFGGLSWLLGNLAFQQLGSIEVFQQGLQIFAGIFMMLLAAYLAGWWQFLVKIEKLGGGIWKKIQPFAASLLPVKNVRGALVVGLVWGWLPCGLVYSVLFSALATGSPVKGAFLMFCFGVGTLPTLLTAGGFAAFTARLVKKPWVRQVAGLTVLGFGIYSLMLGLGWSF</sequence>
<feature type="transmembrane region" description="Helical" evidence="1">
    <location>
        <begin position="6"/>
        <end position="29"/>
    </location>
</feature>
<dbReference type="AlphaFoldDB" id="A0A2V1GQB8"/>
<dbReference type="InterPro" id="IPR039447">
    <property type="entry name" value="UreH-like_TM_dom"/>
</dbReference>
<accession>A0A2V1GQB8</accession>
<dbReference type="RefSeq" id="WP_116689065.1">
    <property type="nucleotide sequence ID" value="NZ_CAWNYD010000015.1"/>
</dbReference>
<dbReference type="EMBL" id="QDDL01000015">
    <property type="protein sequence ID" value="PVZ63546.1"/>
    <property type="molecule type" value="Genomic_DNA"/>
</dbReference>
<evidence type="ECO:0000256" key="1">
    <source>
        <dbReference type="SAM" id="Phobius"/>
    </source>
</evidence>
<feature type="transmembrane region" description="Helical" evidence="1">
    <location>
        <begin position="95"/>
        <end position="116"/>
    </location>
</feature>
<evidence type="ECO:0000313" key="3">
    <source>
        <dbReference type="EMBL" id="PVZ63546.1"/>
    </source>
</evidence>
<proteinExistence type="predicted"/>
<dbReference type="Proteomes" id="UP000244906">
    <property type="component" value="Unassembled WGS sequence"/>
</dbReference>
<feature type="transmembrane region" description="Helical" evidence="1">
    <location>
        <begin position="213"/>
        <end position="232"/>
    </location>
</feature>
<dbReference type="OrthoDB" id="9798690at2"/>
<comment type="caution">
    <text evidence="3">The sequence shown here is derived from an EMBL/GenBank/DDBJ whole genome shotgun (WGS) entry which is preliminary data.</text>
</comment>
<feature type="transmembrane region" description="Helical" evidence="1">
    <location>
        <begin position="50"/>
        <end position="75"/>
    </location>
</feature>
<keyword evidence="1" id="KW-0812">Transmembrane</keyword>
<evidence type="ECO:0000313" key="4">
    <source>
        <dbReference type="Proteomes" id="UP000244906"/>
    </source>
</evidence>
<dbReference type="Pfam" id="PF13386">
    <property type="entry name" value="DsbD_2"/>
    <property type="match status" value="1"/>
</dbReference>
<dbReference type="PANTHER" id="PTHR42208">
    <property type="entry name" value="HEAVY METAL TRANSPORTER-RELATED"/>
    <property type="match status" value="1"/>
</dbReference>
<feature type="transmembrane region" description="Helical" evidence="1">
    <location>
        <begin position="145"/>
        <end position="165"/>
    </location>
</feature>
<keyword evidence="1" id="KW-0472">Membrane</keyword>
<organism evidence="3 4">
    <name type="scientific">Pelagibaculum spongiae</name>
    <dbReference type="NCBI Taxonomy" id="2080658"/>
    <lineage>
        <taxon>Bacteria</taxon>
        <taxon>Pseudomonadati</taxon>
        <taxon>Pseudomonadota</taxon>
        <taxon>Gammaproteobacteria</taxon>
        <taxon>Oceanospirillales</taxon>
        <taxon>Pelagibaculum</taxon>
    </lineage>
</organism>
<protein>
    <recommendedName>
        <fullName evidence="2">Urease accessory protein UreH-like transmembrane domain-containing protein</fullName>
    </recommendedName>
</protein>
<feature type="transmembrane region" description="Helical" evidence="1">
    <location>
        <begin position="177"/>
        <end position="201"/>
    </location>
</feature>
<evidence type="ECO:0000259" key="2">
    <source>
        <dbReference type="Pfam" id="PF13386"/>
    </source>
</evidence>